<evidence type="ECO:0000313" key="2">
    <source>
        <dbReference type="EMBL" id="KAG0592649.1"/>
    </source>
</evidence>
<sequence>MGWWPYIVFGGSMLIRVLELKITRCFGSETFKDGAQVHHSRQVHVSLGVSGKAI</sequence>
<accession>A0A8T0JCM0</accession>
<organism evidence="2 3">
    <name type="scientific">Ceratodon purpureus</name>
    <name type="common">Fire moss</name>
    <name type="synonym">Dicranum purpureum</name>
    <dbReference type="NCBI Taxonomy" id="3225"/>
    <lineage>
        <taxon>Eukaryota</taxon>
        <taxon>Viridiplantae</taxon>
        <taxon>Streptophyta</taxon>
        <taxon>Embryophyta</taxon>
        <taxon>Bryophyta</taxon>
        <taxon>Bryophytina</taxon>
        <taxon>Bryopsida</taxon>
        <taxon>Dicranidae</taxon>
        <taxon>Pseudoditrichales</taxon>
        <taxon>Ditrichaceae</taxon>
        <taxon>Ceratodon</taxon>
    </lineage>
</organism>
<proteinExistence type="predicted"/>
<protein>
    <submittedName>
        <fullName evidence="2">Uncharacterized protein</fullName>
    </submittedName>
</protein>
<feature type="signal peptide" evidence="1">
    <location>
        <begin position="1"/>
        <end position="19"/>
    </location>
</feature>
<dbReference type="AlphaFoldDB" id="A0A8T0JCM0"/>
<feature type="chain" id="PRO_5035731380" evidence="1">
    <location>
        <begin position="20"/>
        <end position="54"/>
    </location>
</feature>
<dbReference type="Proteomes" id="UP000822688">
    <property type="component" value="Chromosome 1"/>
</dbReference>
<name>A0A8T0JCM0_CERPU</name>
<keyword evidence="1" id="KW-0732">Signal</keyword>
<evidence type="ECO:0000256" key="1">
    <source>
        <dbReference type="SAM" id="SignalP"/>
    </source>
</evidence>
<reference evidence="2" key="1">
    <citation type="submission" date="2020-06" db="EMBL/GenBank/DDBJ databases">
        <title>WGS assembly of Ceratodon purpureus strain R40.</title>
        <authorList>
            <person name="Carey S.B."/>
            <person name="Jenkins J."/>
            <person name="Shu S."/>
            <person name="Lovell J.T."/>
            <person name="Sreedasyam A."/>
            <person name="Maumus F."/>
            <person name="Tiley G.P."/>
            <person name="Fernandez-Pozo N."/>
            <person name="Barry K."/>
            <person name="Chen C."/>
            <person name="Wang M."/>
            <person name="Lipzen A."/>
            <person name="Daum C."/>
            <person name="Saski C.A."/>
            <person name="Payton A.C."/>
            <person name="Mcbreen J.C."/>
            <person name="Conrad R.E."/>
            <person name="Kollar L.M."/>
            <person name="Olsson S."/>
            <person name="Huttunen S."/>
            <person name="Landis J.B."/>
            <person name="Wickett N.J."/>
            <person name="Johnson M.G."/>
            <person name="Rensing S.A."/>
            <person name="Grimwood J."/>
            <person name="Schmutz J."/>
            <person name="Mcdaniel S.F."/>
        </authorList>
    </citation>
    <scope>NUCLEOTIDE SEQUENCE</scope>
    <source>
        <strain evidence="2">R40</strain>
    </source>
</reference>
<dbReference type="EMBL" id="CM026421">
    <property type="protein sequence ID" value="KAG0592649.1"/>
    <property type="molecule type" value="Genomic_DNA"/>
</dbReference>
<gene>
    <name evidence="2" type="ORF">KC19_1G269700</name>
</gene>
<evidence type="ECO:0000313" key="3">
    <source>
        <dbReference type="Proteomes" id="UP000822688"/>
    </source>
</evidence>
<comment type="caution">
    <text evidence="2">The sequence shown here is derived from an EMBL/GenBank/DDBJ whole genome shotgun (WGS) entry which is preliminary data.</text>
</comment>
<keyword evidence="3" id="KW-1185">Reference proteome</keyword>